<comment type="caution">
    <text evidence="1">The sequence shown here is derived from an EMBL/GenBank/DDBJ whole genome shotgun (WGS) entry which is preliminary data.</text>
</comment>
<protein>
    <submittedName>
        <fullName evidence="1">Uncharacterized protein</fullName>
    </submittedName>
</protein>
<organism evidence="1 2">
    <name type="scientific">Penicillium cf. viridicatum</name>
    <dbReference type="NCBI Taxonomy" id="2972119"/>
    <lineage>
        <taxon>Eukaryota</taxon>
        <taxon>Fungi</taxon>
        <taxon>Dikarya</taxon>
        <taxon>Ascomycota</taxon>
        <taxon>Pezizomycotina</taxon>
        <taxon>Eurotiomycetes</taxon>
        <taxon>Eurotiomycetidae</taxon>
        <taxon>Eurotiales</taxon>
        <taxon>Aspergillaceae</taxon>
        <taxon>Penicillium</taxon>
    </lineage>
</organism>
<dbReference type="EMBL" id="JAPQKQ010000001">
    <property type="protein sequence ID" value="KAJ5214565.1"/>
    <property type="molecule type" value="Genomic_DNA"/>
</dbReference>
<reference evidence="1" key="2">
    <citation type="journal article" date="2023" name="IMA Fungus">
        <title>Comparative genomic study of the Penicillium genus elucidates a diverse pangenome and 15 lateral gene transfer events.</title>
        <authorList>
            <person name="Petersen C."/>
            <person name="Sorensen T."/>
            <person name="Nielsen M.R."/>
            <person name="Sondergaard T.E."/>
            <person name="Sorensen J.L."/>
            <person name="Fitzpatrick D.A."/>
            <person name="Frisvad J.C."/>
            <person name="Nielsen K.L."/>
        </authorList>
    </citation>
    <scope>NUCLEOTIDE SEQUENCE</scope>
    <source>
        <strain evidence="1">IBT 20477</strain>
    </source>
</reference>
<proteinExistence type="predicted"/>
<keyword evidence="2" id="KW-1185">Reference proteome</keyword>
<gene>
    <name evidence="1" type="ORF">N7449_001734</name>
</gene>
<sequence length="253" mass="28321">MALRIGPQDILQGRLPPLEEGPYKTSSSALHDLKFIGPLREWPCFFQEVASTYNAQKWNETTLGHKTGDPSAPIPELVHTGDEHGVQGRFLQAVGHSVSAALNAQGINLVFADFKCTGTKYSCTPDVVVMQKEGNLRVVWELKVPWVEVHKLHQLIKDEDDFRQVLGQPLKYMRELYQNYGFISTYDETIFLRQRLVDGKWIAEFSPIVSSETTFAENAPIYAPVVSAKQCFFHVAIAATGPQGPVNDTRCSK</sequence>
<dbReference type="OrthoDB" id="3796275at2759"/>
<name>A0A9W9TAJ8_9EURO</name>
<reference evidence="1" key="1">
    <citation type="submission" date="2022-11" db="EMBL/GenBank/DDBJ databases">
        <authorList>
            <person name="Petersen C."/>
        </authorList>
    </citation>
    <scope>NUCLEOTIDE SEQUENCE</scope>
    <source>
        <strain evidence="1">IBT 20477</strain>
    </source>
</reference>
<evidence type="ECO:0000313" key="2">
    <source>
        <dbReference type="Proteomes" id="UP001150942"/>
    </source>
</evidence>
<dbReference type="AlphaFoldDB" id="A0A9W9TAJ8"/>
<accession>A0A9W9TAJ8</accession>
<dbReference type="Proteomes" id="UP001150942">
    <property type="component" value="Unassembled WGS sequence"/>
</dbReference>
<evidence type="ECO:0000313" key="1">
    <source>
        <dbReference type="EMBL" id="KAJ5214565.1"/>
    </source>
</evidence>